<name>A0A5C6A0N5_9BACT</name>
<dbReference type="InterPro" id="IPR000825">
    <property type="entry name" value="SUF_FeS_clus_asmbl_SufBD_core"/>
</dbReference>
<dbReference type="InterPro" id="IPR037284">
    <property type="entry name" value="SUF_FeS_clus_asmbl_SufBD_sf"/>
</dbReference>
<dbReference type="GO" id="GO:0016226">
    <property type="term" value="P:iron-sulfur cluster assembly"/>
    <property type="evidence" value="ECO:0007669"/>
    <property type="project" value="InterPro"/>
</dbReference>
<feature type="domain" description="SUF system FeS cluster assembly SufBD N-terminal" evidence="3">
    <location>
        <begin position="9"/>
        <end position="174"/>
    </location>
</feature>
<dbReference type="Pfam" id="PF19295">
    <property type="entry name" value="SufBD_N"/>
    <property type="match status" value="1"/>
</dbReference>
<accession>A0A5C6A0N5</accession>
<reference evidence="4 5" key="1">
    <citation type="submission" date="2019-02" db="EMBL/GenBank/DDBJ databases">
        <title>Deep-cultivation of Planctomycetes and their phenomic and genomic characterization uncovers novel biology.</title>
        <authorList>
            <person name="Wiegand S."/>
            <person name="Jogler M."/>
            <person name="Boedeker C."/>
            <person name="Pinto D."/>
            <person name="Vollmers J."/>
            <person name="Rivas-Marin E."/>
            <person name="Kohn T."/>
            <person name="Peeters S.H."/>
            <person name="Heuer A."/>
            <person name="Rast P."/>
            <person name="Oberbeckmann S."/>
            <person name="Bunk B."/>
            <person name="Jeske O."/>
            <person name="Meyerdierks A."/>
            <person name="Storesund J.E."/>
            <person name="Kallscheuer N."/>
            <person name="Luecker S."/>
            <person name="Lage O.M."/>
            <person name="Pohl T."/>
            <person name="Merkel B.J."/>
            <person name="Hornburger P."/>
            <person name="Mueller R.-W."/>
            <person name="Bruemmer F."/>
            <person name="Labrenz M."/>
            <person name="Spormann A.M."/>
            <person name="Op Den Camp H."/>
            <person name="Overmann J."/>
            <person name="Amann R."/>
            <person name="Jetten M.S.M."/>
            <person name="Mascher T."/>
            <person name="Medema M.H."/>
            <person name="Devos D.P."/>
            <person name="Kaster A.-K."/>
            <person name="Ovreas L."/>
            <person name="Rohde M."/>
            <person name="Galperin M.Y."/>
            <person name="Jogler C."/>
        </authorList>
    </citation>
    <scope>NUCLEOTIDE SEQUENCE [LARGE SCALE GENOMIC DNA]</scope>
    <source>
        <strain evidence="4 5">Pla100</strain>
    </source>
</reference>
<evidence type="ECO:0000313" key="5">
    <source>
        <dbReference type="Proteomes" id="UP000316213"/>
    </source>
</evidence>
<dbReference type="PANTHER" id="PTHR43575:SF1">
    <property type="entry name" value="PROTEIN ABCI7, CHLOROPLASTIC"/>
    <property type="match status" value="1"/>
</dbReference>
<dbReference type="InterPro" id="IPR045595">
    <property type="entry name" value="SufBD_N"/>
</dbReference>
<dbReference type="NCBIfam" id="TIGR01981">
    <property type="entry name" value="sufD"/>
    <property type="match status" value="1"/>
</dbReference>
<sequence length="442" mass="49684">MIATEHETYHEQHVAFQRQDSPAWLADLRQRGFDEYTRLGIPDRRLEDWRFTNVAPLAKRPYVMPAVTDSPIGTTQDEIRALVEQATLDDQFHRLVFIDGRYSGQWSRLHDLPEQVVIESLSGALAERPDDLRPALENQFDFSDAAFAALNTAFIHDGALIEIPEGVTLERPVHLVFLSTGESQTVSHPRNLVRVGNHSKTHVIESYLGHGESYFTNAITQITLGEGAELDHHKLQHEQLGALHISLTAVDQRSSSRFRSHYFSFGAALARNEVNCMLDGEQIETTLNGLYMPTGEQLMDCRTRIDHAKPHCNSYELYKGILNDRAKGVFNGKIFVHQDAQKTDAKQSNQALLLSDDAVVNTKPQLEIYADDVRCTHGATIGELDDVAMNYLRSRGIPSDLARKILIFAFANDVVQGVELPAVRRRLESILLSGHELSEDIL</sequence>
<proteinExistence type="inferred from homology"/>
<dbReference type="RefSeq" id="WP_146579695.1">
    <property type="nucleotide sequence ID" value="NZ_SJPM01000010.1"/>
</dbReference>
<evidence type="ECO:0000259" key="3">
    <source>
        <dbReference type="Pfam" id="PF19295"/>
    </source>
</evidence>
<dbReference type="Proteomes" id="UP000316213">
    <property type="component" value="Unassembled WGS sequence"/>
</dbReference>
<evidence type="ECO:0000313" key="4">
    <source>
        <dbReference type="EMBL" id="TWT92965.1"/>
    </source>
</evidence>
<dbReference type="PANTHER" id="PTHR43575">
    <property type="entry name" value="PROTEIN ABCI7, CHLOROPLASTIC"/>
    <property type="match status" value="1"/>
</dbReference>
<dbReference type="OrthoDB" id="9803529at2"/>
<evidence type="ECO:0000259" key="2">
    <source>
        <dbReference type="Pfam" id="PF01458"/>
    </source>
</evidence>
<feature type="domain" description="SUF system FeS cluster assembly SufBD core" evidence="2">
    <location>
        <begin position="180"/>
        <end position="410"/>
    </location>
</feature>
<protein>
    <submittedName>
        <fullName evidence="4">FeS cluster assembly protein SufD</fullName>
    </submittedName>
</protein>
<keyword evidence="5" id="KW-1185">Reference proteome</keyword>
<dbReference type="InterPro" id="IPR055346">
    <property type="entry name" value="Fe-S_cluster_assembly_SufBD"/>
</dbReference>
<comment type="similarity">
    <text evidence="1">Belongs to the iron-sulfur cluster assembly SufBD family.</text>
</comment>
<dbReference type="InterPro" id="IPR011542">
    <property type="entry name" value="SUF_FeS_clus_asmbl_SufD"/>
</dbReference>
<organism evidence="4 5">
    <name type="scientific">Neorhodopirellula pilleata</name>
    <dbReference type="NCBI Taxonomy" id="2714738"/>
    <lineage>
        <taxon>Bacteria</taxon>
        <taxon>Pseudomonadati</taxon>
        <taxon>Planctomycetota</taxon>
        <taxon>Planctomycetia</taxon>
        <taxon>Pirellulales</taxon>
        <taxon>Pirellulaceae</taxon>
        <taxon>Neorhodopirellula</taxon>
    </lineage>
</organism>
<evidence type="ECO:0000256" key="1">
    <source>
        <dbReference type="ARBA" id="ARBA00043967"/>
    </source>
</evidence>
<dbReference type="EMBL" id="SJPM01000010">
    <property type="protein sequence ID" value="TWT92965.1"/>
    <property type="molecule type" value="Genomic_DNA"/>
</dbReference>
<gene>
    <name evidence="4" type="primary">sufD</name>
    <name evidence="4" type="ORF">Pla100_42810</name>
</gene>
<dbReference type="Pfam" id="PF01458">
    <property type="entry name" value="SUFBD_core"/>
    <property type="match status" value="1"/>
</dbReference>
<dbReference type="SUPFAM" id="SSF101960">
    <property type="entry name" value="Stabilizer of iron transporter SufD"/>
    <property type="match status" value="1"/>
</dbReference>
<dbReference type="AlphaFoldDB" id="A0A5C6A0N5"/>
<comment type="caution">
    <text evidence="4">The sequence shown here is derived from an EMBL/GenBank/DDBJ whole genome shotgun (WGS) entry which is preliminary data.</text>
</comment>